<keyword evidence="2" id="KW-1185">Reference proteome</keyword>
<protein>
    <submittedName>
        <fullName evidence="1">Uncharacterized protein</fullName>
    </submittedName>
</protein>
<reference evidence="1 2" key="1">
    <citation type="submission" date="2021-03" db="EMBL/GenBank/DDBJ databases">
        <title>Thermosipho ferrireducens sp.nov., an anaerobic thermophilic iron-reducing bacterium isolated from a deep-sea hydrothermal sulfide deposits.</title>
        <authorList>
            <person name="Zeng X."/>
            <person name="Chen Y."/>
            <person name="Shao Z."/>
        </authorList>
    </citation>
    <scope>NUCLEOTIDE SEQUENCE [LARGE SCALE GENOMIC DNA]</scope>
    <source>
        <strain evidence="1 2">JL129W03</strain>
    </source>
</reference>
<dbReference type="Proteomes" id="UP000671862">
    <property type="component" value="Chromosome"/>
</dbReference>
<proteinExistence type="predicted"/>
<evidence type="ECO:0000313" key="2">
    <source>
        <dbReference type="Proteomes" id="UP000671862"/>
    </source>
</evidence>
<dbReference type="RefSeq" id="WP_207566980.1">
    <property type="nucleotide sequence ID" value="NZ_CP071446.1"/>
</dbReference>
<dbReference type="EMBL" id="CP071446">
    <property type="protein sequence ID" value="QTA38261.1"/>
    <property type="molecule type" value="Genomic_DNA"/>
</dbReference>
<organism evidence="1 2">
    <name type="scientific">Thermosipho ferrireducens</name>
    <dbReference type="NCBI Taxonomy" id="2571116"/>
    <lineage>
        <taxon>Bacteria</taxon>
        <taxon>Thermotogati</taxon>
        <taxon>Thermotogota</taxon>
        <taxon>Thermotogae</taxon>
        <taxon>Thermotogales</taxon>
        <taxon>Fervidobacteriaceae</taxon>
        <taxon>Thermosipho</taxon>
    </lineage>
</organism>
<accession>A0ABX7S6Q2</accession>
<sequence>MEVIVGNLELFSIPSGIANLWNIIYQAKIELLSAISQEYPDSHFKFFNIFGEYGLEDKVYEVLSLHFKSFEIINGEDLELNSSPINNIPKILVDGEERIVDVPTVGIHYIDGIEKIPSREHDTEILVINAIINQKSYEELSKDYIVVSLVEKFETKNLFEDTLLKNIDDDILKFLVLKVLRGENIC</sequence>
<evidence type="ECO:0000313" key="1">
    <source>
        <dbReference type="EMBL" id="QTA38261.1"/>
    </source>
</evidence>
<gene>
    <name evidence="1" type="ORF">JYK00_01600</name>
</gene>
<name>A0ABX7S6Q2_9BACT</name>